<evidence type="ECO:0000313" key="7">
    <source>
        <dbReference type="EMBL" id="AWX42825.1"/>
    </source>
</evidence>
<comment type="domain">
    <text evidence="6">Has three domains with a flexible linker between the domains II and III and assumes an 'L' shape. Domain III is highly mobile and contacts RuvB.</text>
</comment>
<dbReference type="GO" id="GO:0048476">
    <property type="term" value="C:Holliday junction resolvase complex"/>
    <property type="evidence" value="ECO:0007669"/>
    <property type="project" value="UniProtKB-UniRule"/>
</dbReference>
<organism evidence="7 8">
    <name type="scientific">Metamycoplasma cloacale</name>
    <dbReference type="NCBI Taxonomy" id="92401"/>
    <lineage>
        <taxon>Bacteria</taxon>
        <taxon>Bacillati</taxon>
        <taxon>Mycoplasmatota</taxon>
        <taxon>Mycoplasmoidales</taxon>
        <taxon>Metamycoplasmataceae</taxon>
        <taxon>Metamycoplasma</taxon>
    </lineage>
</organism>
<comment type="similarity">
    <text evidence="6">Belongs to the RuvA family.</text>
</comment>
<dbReference type="InterPro" id="IPR010994">
    <property type="entry name" value="RuvA_2-like"/>
</dbReference>
<accession>A0A2Z4LM42</accession>
<dbReference type="GO" id="GO:0009378">
    <property type="term" value="F:four-way junction helicase activity"/>
    <property type="evidence" value="ECO:0007669"/>
    <property type="project" value="InterPro"/>
</dbReference>
<feature type="region of interest" description="Domain III" evidence="6">
    <location>
        <begin position="153"/>
        <end position="201"/>
    </location>
</feature>
<keyword evidence="2 6" id="KW-0227">DNA damage</keyword>
<dbReference type="Pfam" id="PF01330">
    <property type="entry name" value="RuvA_N"/>
    <property type="match status" value="1"/>
</dbReference>
<dbReference type="Gene3D" id="1.10.150.20">
    <property type="entry name" value="5' to 3' exonuclease, C-terminal subdomain"/>
    <property type="match status" value="1"/>
</dbReference>
<dbReference type="SUPFAM" id="SSF47781">
    <property type="entry name" value="RuvA domain 2-like"/>
    <property type="match status" value="1"/>
</dbReference>
<dbReference type="AlphaFoldDB" id="A0A2Z4LM42"/>
<dbReference type="NCBIfam" id="TIGR00084">
    <property type="entry name" value="ruvA"/>
    <property type="match status" value="1"/>
</dbReference>
<dbReference type="KEGG" id="mclo:DK849_01975"/>
<dbReference type="RefSeq" id="WP_029330274.1">
    <property type="nucleotide sequence ID" value="NZ_CP030103.1"/>
</dbReference>
<dbReference type="GO" id="GO:0006310">
    <property type="term" value="P:DNA recombination"/>
    <property type="evidence" value="ECO:0007669"/>
    <property type="project" value="UniProtKB-UniRule"/>
</dbReference>
<proteinExistence type="inferred from homology"/>
<evidence type="ECO:0000256" key="6">
    <source>
        <dbReference type="HAMAP-Rule" id="MF_00031"/>
    </source>
</evidence>
<dbReference type="GO" id="GO:0005524">
    <property type="term" value="F:ATP binding"/>
    <property type="evidence" value="ECO:0007669"/>
    <property type="project" value="InterPro"/>
</dbReference>
<dbReference type="InterPro" id="IPR000085">
    <property type="entry name" value="RuvA"/>
</dbReference>
<dbReference type="Proteomes" id="UP000249865">
    <property type="component" value="Chromosome"/>
</dbReference>
<dbReference type="Pfam" id="PF14520">
    <property type="entry name" value="HHH_5"/>
    <property type="match status" value="1"/>
</dbReference>
<evidence type="ECO:0000256" key="5">
    <source>
        <dbReference type="ARBA" id="ARBA00023204"/>
    </source>
</evidence>
<comment type="subunit">
    <text evidence="6">Homotetramer. Forms an RuvA(8)-RuvB(12)-Holliday junction (HJ) complex. HJ DNA is sandwiched between 2 RuvA tetramers; dsDNA enters through RuvA and exits via RuvB. An RuvB hexamer assembles on each DNA strand where it exits the tetramer. Each RuvB hexamer is contacted by two RuvA subunits (via domain III) on 2 adjacent RuvB subunits; this complex drives branch migration. In the full resolvosome a probable DNA-RuvA(4)-RuvB(12)-RuvC(2) complex forms which resolves the HJ.</text>
</comment>
<dbReference type="GO" id="GO:0005737">
    <property type="term" value="C:cytoplasm"/>
    <property type="evidence" value="ECO:0007669"/>
    <property type="project" value="UniProtKB-SubCell"/>
</dbReference>
<keyword evidence="4 6" id="KW-0233">DNA recombination</keyword>
<comment type="caution">
    <text evidence="6">Lacks conserved residue(s) required for the propagation of feature annotation.</text>
</comment>
<dbReference type="HAMAP" id="MF_00031">
    <property type="entry name" value="DNA_HJ_migration_RuvA"/>
    <property type="match status" value="1"/>
</dbReference>
<evidence type="ECO:0000256" key="3">
    <source>
        <dbReference type="ARBA" id="ARBA00023125"/>
    </source>
</evidence>
<comment type="function">
    <text evidence="6">The RuvA-RuvB-RuvC complex processes Holliday junction (HJ) DNA during genetic recombination and DNA repair, while the RuvA-RuvB complex plays an important role in the rescue of blocked DNA replication forks via replication fork reversal (RFR). RuvA specifically binds to HJ cruciform DNA, conferring on it an open structure. The RuvB hexamer acts as an ATP-dependent pump, pulling dsDNA into and through the RuvAB complex. HJ branch migration allows RuvC to scan DNA until it finds its consensus sequence, where it cleaves and resolves the cruciform DNA.</text>
</comment>
<comment type="subcellular location">
    <subcellularLocation>
        <location evidence="6">Cytoplasm</location>
    </subcellularLocation>
</comment>
<dbReference type="EMBL" id="CP030103">
    <property type="protein sequence ID" value="AWX42825.1"/>
    <property type="molecule type" value="Genomic_DNA"/>
</dbReference>
<sequence length="201" mass="23453">MTIYKYGKIVHVSTNYIILDHNGEGSLIYVAKVERFNKDEVRKVYISTIQNEYSKATYGFDNFKELVIFEDLINLQGLGPKTAIIILNQGWENIISWIANGNYEQLQKIPYVSHKVVNNMVFSLQEKYRKLISKLNSDELEKINVEQKIDKNTTEFENAMKMLGFKTKQIKYALDNMKLTNDIEKSIEEAIKIIGNQYHEQ</sequence>
<dbReference type="OrthoDB" id="5293449at2"/>
<evidence type="ECO:0000313" key="8">
    <source>
        <dbReference type="Proteomes" id="UP000249865"/>
    </source>
</evidence>
<dbReference type="InterPro" id="IPR013849">
    <property type="entry name" value="DNA_helicase_Holl-junc_RuvA_I"/>
</dbReference>
<keyword evidence="5 6" id="KW-0234">DNA repair</keyword>
<keyword evidence="8" id="KW-1185">Reference proteome</keyword>
<name>A0A2Z4LM42_9BACT</name>
<gene>
    <name evidence="6" type="primary">ruvA</name>
    <name evidence="7" type="ORF">DK849_01975</name>
</gene>
<evidence type="ECO:0000256" key="1">
    <source>
        <dbReference type="ARBA" id="ARBA00022490"/>
    </source>
</evidence>
<keyword evidence="3 6" id="KW-0238">DNA-binding</keyword>
<keyword evidence="1 6" id="KW-0963">Cytoplasm</keyword>
<reference evidence="8" key="1">
    <citation type="submission" date="2018-06" db="EMBL/GenBank/DDBJ databases">
        <title>Complete genome sequences of Mycoplasma anatis, M. anseris and M. cloacale type strains.</title>
        <authorList>
            <person name="Grozner D."/>
            <person name="Forro B."/>
            <person name="Sulyok K.M."/>
            <person name="Marton S."/>
            <person name="Kreizinger Z."/>
            <person name="Banyai K."/>
            <person name="Gyuranecz M."/>
        </authorList>
    </citation>
    <scope>NUCLEOTIDE SEQUENCE [LARGE SCALE GENOMIC DNA]</scope>
    <source>
        <strain evidence="8">NCTC 10199</strain>
    </source>
</reference>
<dbReference type="GO" id="GO:0006281">
    <property type="term" value="P:DNA repair"/>
    <property type="evidence" value="ECO:0007669"/>
    <property type="project" value="UniProtKB-UniRule"/>
</dbReference>
<evidence type="ECO:0000256" key="4">
    <source>
        <dbReference type="ARBA" id="ARBA00023172"/>
    </source>
</evidence>
<dbReference type="GO" id="GO:0000400">
    <property type="term" value="F:four-way junction DNA binding"/>
    <property type="evidence" value="ECO:0007669"/>
    <property type="project" value="UniProtKB-UniRule"/>
</dbReference>
<evidence type="ECO:0000256" key="2">
    <source>
        <dbReference type="ARBA" id="ARBA00022763"/>
    </source>
</evidence>
<protein>
    <recommendedName>
        <fullName evidence="6">Holliday junction branch migration complex subunit RuvA</fullName>
    </recommendedName>
</protein>